<dbReference type="InParanoid" id="A0A1X7TF23"/>
<name>A0A1X7TF23_AMPQE</name>
<protein>
    <submittedName>
        <fullName evidence="1">Uncharacterized protein</fullName>
    </submittedName>
</protein>
<sequence length="96" mass="10602">MLPISRATPRRDSLGVQTYSWYEQPGNKAMQKQDRLLSLTHPGVSPPICQTGWSCYVELKTHGHGRGLQLVATSDIRILAGDEPVAVNSLAFREPT</sequence>
<organism evidence="1">
    <name type="scientific">Amphimedon queenslandica</name>
    <name type="common">Sponge</name>
    <dbReference type="NCBI Taxonomy" id="400682"/>
    <lineage>
        <taxon>Eukaryota</taxon>
        <taxon>Metazoa</taxon>
        <taxon>Porifera</taxon>
        <taxon>Demospongiae</taxon>
        <taxon>Heteroscleromorpha</taxon>
        <taxon>Haplosclerida</taxon>
        <taxon>Niphatidae</taxon>
        <taxon>Amphimedon</taxon>
    </lineage>
</organism>
<evidence type="ECO:0000313" key="1">
    <source>
        <dbReference type="EnsemblMetazoa" id="Aqu2.1.13241_001"/>
    </source>
</evidence>
<dbReference type="AlphaFoldDB" id="A0A1X7TF23"/>
<proteinExistence type="predicted"/>
<accession>A0A1X7TF23</accession>
<reference evidence="1" key="1">
    <citation type="submission" date="2017-05" db="UniProtKB">
        <authorList>
            <consortium name="EnsemblMetazoa"/>
        </authorList>
    </citation>
    <scope>IDENTIFICATION</scope>
</reference>
<dbReference type="EnsemblMetazoa" id="Aqu2.1.13241_001">
    <property type="protein sequence ID" value="Aqu2.1.13241_001"/>
    <property type="gene ID" value="Aqu2.1.13241"/>
</dbReference>